<reference evidence="2 3" key="1">
    <citation type="submission" date="2016-10" db="EMBL/GenBank/DDBJ databases">
        <authorList>
            <person name="Cai Z."/>
        </authorList>
    </citation>
    <scope>NUCLEOTIDE SEQUENCE [LARGE SCALE GENOMIC DNA]</scope>
</reference>
<name>A0A383W8E7_TETOB</name>
<dbReference type="GO" id="GO:0006048">
    <property type="term" value="P:UDP-N-acetylglucosamine biosynthetic process"/>
    <property type="evidence" value="ECO:0007669"/>
    <property type="project" value="TreeGrafter"/>
</dbReference>
<evidence type="ECO:0000259" key="1">
    <source>
        <dbReference type="Pfam" id="PF25441"/>
    </source>
</evidence>
<dbReference type="Pfam" id="PF25441">
    <property type="entry name" value="Hexapep_UGP3_C"/>
    <property type="match status" value="1"/>
</dbReference>
<accession>A0A383W8E7</accession>
<keyword evidence="3" id="KW-1185">Reference proteome</keyword>
<dbReference type="EMBL" id="FNXT01001192">
    <property type="protein sequence ID" value="SZX73480.1"/>
    <property type="molecule type" value="Genomic_DNA"/>
</dbReference>
<dbReference type="PANTHER" id="PTHR11952">
    <property type="entry name" value="UDP- GLUCOSE PYROPHOSPHORYLASE"/>
    <property type="match status" value="1"/>
</dbReference>
<evidence type="ECO:0000313" key="2">
    <source>
        <dbReference type="EMBL" id="SZX73480.1"/>
    </source>
</evidence>
<gene>
    <name evidence="2" type="ORF">BQ4739_LOCUS13753</name>
</gene>
<evidence type="ECO:0000313" key="3">
    <source>
        <dbReference type="Proteomes" id="UP000256970"/>
    </source>
</evidence>
<sequence length="851" mass="92949">MFEEQQVSLEHEAERLQQLVQQLAQCRSIADKIAVIQEQPSFQQFKPAMDWTGLWEAVEALPLEQQYVLMALPVIGQRHVLMMPPADGKWQGPLSLLASRLCRVEAFYDSMGGLPGYQLKSLQLVLAGNSSAQQQQQQVLDAAAALATGSHTQQQQQQQEGLEDAQAHVTYHVPPGLDLAGEAGSELGVSAAAQGLLAMPYLSEILPVGGAGDRLGLRCEVTGEGLPAAMLPYCGRPMMAGLIRDLQAKEYLYWQLTGTQVTTPVAIMTSDAKGNHDRISSLMDSQGWFGRAPDSFRLFRQPMVPVIDAADGRWLLTASCKVMMKPGGHGAIWKLMHDQGGHGAIWKLMHDQGVFDWLQQQGRLASLIRQVSNPMAGCDTTLLALAGSGFSARRAFGFMSCERVVGAAEGMNVLQERKVWVEDATLPEGGSWQFDYAITNVEYTEFERLGIADQPMHEGSSHSAFPANTNILYVGLAAARAAVEAAVAAGGGEVMPGLIFNLKKKVKFFDPFIQEEREVRAGRMECTMQNLADSLTSRSAAALAGPGAGPGAEQALMERLSTFMVYNMRRKVTSSAKKKRDPRSSHIHQTPEGAFYDLQRNAWQVLQRCGMRHVPPVGDVAEYLTQGPGFIFLFHPALGPLWDVISQKIRGGALLDGSELVLEVAEARLLDVTVDGSLLIHADNVMGHLEQQNAADAGSSSSSSRLQYSAANGRVHLMNVTVQNVGVDWHHPGNCYWQHRVNRHEACRVVLHGRSEFEAYDCKISGDQVFEVPDGFRMVVTAAGSAGGLSVQLLPLQGDKPTWQWAYSMEPSGALQLQFVRNAALDLWSSPVLAAARSRQQNEEEVLDFVI</sequence>
<proteinExistence type="predicted"/>
<dbReference type="InterPro" id="IPR029044">
    <property type="entry name" value="Nucleotide-diphossugar_trans"/>
</dbReference>
<organism evidence="2 3">
    <name type="scientific">Tetradesmus obliquus</name>
    <name type="common">Green alga</name>
    <name type="synonym">Acutodesmus obliquus</name>
    <dbReference type="NCBI Taxonomy" id="3088"/>
    <lineage>
        <taxon>Eukaryota</taxon>
        <taxon>Viridiplantae</taxon>
        <taxon>Chlorophyta</taxon>
        <taxon>core chlorophytes</taxon>
        <taxon>Chlorophyceae</taxon>
        <taxon>CS clade</taxon>
        <taxon>Sphaeropleales</taxon>
        <taxon>Scenedesmaceae</taxon>
        <taxon>Tetradesmus</taxon>
    </lineage>
</organism>
<dbReference type="Gene3D" id="3.90.550.10">
    <property type="entry name" value="Spore Coat Polysaccharide Biosynthesis Protein SpsA, Chain A"/>
    <property type="match status" value="1"/>
</dbReference>
<protein>
    <recommendedName>
        <fullName evidence="1">UGP3-like C-terminal hexapeptide repeats domain-containing protein</fullName>
    </recommendedName>
</protein>
<dbReference type="InterPro" id="IPR039741">
    <property type="entry name" value="UDP-sugar_pyrophosphorylase"/>
</dbReference>
<dbReference type="STRING" id="3088.A0A383W8E7"/>
<dbReference type="InterPro" id="IPR057388">
    <property type="entry name" value="Hexapep_UGP3_C"/>
</dbReference>
<dbReference type="AlphaFoldDB" id="A0A383W8E7"/>
<dbReference type="Proteomes" id="UP000256970">
    <property type="component" value="Unassembled WGS sequence"/>
</dbReference>
<dbReference type="GO" id="GO:0003977">
    <property type="term" value="F:UDP-N-acetylglucosamine diphosphorylase activity"/>
    <property type="evidence" value="ECO:0007669"/>
    <property type="project" value="TreeGrafter"/>
</dbReference>
<dbReference type="PANTHER" id="PTHR11952:SF14">
    <property type="entry name" value="UTP--GLUCOSE-1-PHOSPHATE URIDYLYLTRANSFERASE 3, CHLOROPLASTIC"/>
    <property type="match status" value="1"/>
</dbReference>
<feature type="domain" description="UGP3-like C-terminal hexapeptide repeats" evidence="1">
    <location>
        <begin position="649"/>
        <end position="819"/>
    </location>
</feature>
<dbReference type="SUPFAM" id="SSF53448">
    <property type="entry name" value="Nucleotide-diphospho-sugar transferases"/>
    <property type="match status" value="2"/>
</dbReference>